<dbReference type="SMART" id="SM00953">
    <property type="entry name" value="RES"/>
    <property type="match status" value="1"/>
</dbReference>
<dbReference type="Pfam" id="PF08808">
    <property type="entry name" value="RES"/>
    <property type="match status" value="1"/>
</dbReference>
<dbReference type="EMBL" id="CAFBNE010000067">
    <property type="protein sequence ID" value="CAB4958424.1"/>
    <property type="molecule type" value="Genomic_DNA"/>
</dbReference>
<dbReference type="AlphaFoldDB" id="A0A6J7KY20"/>
<feature type="domain" description="RES" evidence="1">
    <location>
        <begin position="80"/>
        <end position="217"/>
    </location>
</feature>
<gene>
    <name evidence="2" type="ORF">UFOPK3772_02035</name>
</gene>
<sequence length="236" mass="25547">MPPTTPFVLTNTTITNAIRILPSRYDQPPVLEALTGPDPDRLGTAYELDALTNPRHTNSRPCARQSGFLLPDNELLHSHIVNGAFAHGGAHGRFSSTDCGTWYSAETLPAAQVEVGHHKVLEYADLDPVYLATVLPLSPTRHTAWAATYTAHLHVVDTGHVNAAALLDPGDYRSSQHAARQLRNAGSLGITYPSVRNPGAACHAIFHPTIVQAVHLASHWHLVIEDLDHAPIWTAA</sequence>
<accession>A0A6J7KY20</accession>
<protein>
    <submittedName>
        <fullName evidence="2">Unannotated protein</fullName>
    </submittedName>
</protein>
<reference evidence="2" key="1">
    <citation type="submission" date="2020-05" db="EMBL/GenBank/DDBJ databases">
        <authorList>
            <person name="Chiriac C."/>
            <person name="Salcher M."/>
            <person name="Ghai R."/>
            <person name="Kavagutti S V."/>
        </authorList>
    </citation>
    <scope>NUCLEOTIDE SEQUENCE</scope>
</reference>
<dbReference type="InterPro" id="IPR014914">
    <property type="entry name" value="RES_dom"/>
</dbReference>
<organism evidence="2">
    <name type="scientific">freshwater metagenome</name>
    <dbReference type="NCBI Taxonomy" id="449393"/>
    <lineage>
        <taxon>unclassified sequences</taxon>
        <taxon>metagenomes</taxon>
        <taxon>ecological metagenomes</taxon>
    </lineage>
</organism>
<evidence type="ECO:0000313" key="2">
    <source>
        <dbReference type="EMBL" id="CAB4958424.1"/>
    </source>
</evidence>
<evidence type="ECO:0000259" key="1">
    <source>
        <dbReference type="SMART" id="SM00953"/>
    </source>
</evidence>
<proteinExistence type="predicted"/>
<name>A0A6J7KY20_9ZZZZ</name>